<evidence type="ECO:0000256" key="2">
    <source>
        <dbReference type="ARBA" id="ARBA00022679"/>
    </source>
</evidence>
<protein>
    <recommendedName>
        <fullName evidence="8">Protein kinase domain-containing protein</fullName>
    </recommendedName>
</protein>
<dbReference type="GO" id="GO:0000045">
    <property type="term" value="P:autophagosome assembly"/>
    <property type="evidence" value="ECO:0007669"/>
    <property type="project" value="TreeGrafter"/>
</dbReference>
<dbReference type="InterPro" id="IPR000719">
    <property type="entry name" value="Prot_kinase_dom"/>
</dbReference>
<dbReference type="InterPro" id="IPR045269">
    <property type="entry name" value="Atg1-like"/>
</dbReference>
<evidence type="ECO:0000256" key="3">
    <source>
        <dbReference type="ARBA" id="ARBA00022741"/>
    </source>
</evidence>
<evidence type="ECO:0000256" key="1">
    <source>
        <dbReference type="ARBA" id="ARBA00011245"/>
    </source>
</evidence>
<dbReference type="PROSITE" id="PS00108">
    <property type="entry name" value="PROTEIN_KINASE_ST"/>
    <property type="match status" value="1"/>
</dbReference>
<dbReference type="EMBL" id="CAJJDM010000035">
    <property type="protein sequence ID" value="CAD8064900.1"/>
    <property type="molecule type" value="Genomic_DNA"/>
</dbReference>
<dbReference type="GO" id="GO:0016020">
    <property type="term" value="C:membrane"/>
    <property type="evidence" value="ECO:0007669"/>
    <property type="project" value="TreeGrafter"/>
</dbReference>
<dbReference type="InterPro" id="IPR008271">
    <property type="entry name" value="Ser/Thr_kinase_AS"/>
</dbReference>
<reference evidence="9" key="1">
    <citation type="submission" date="2021-01" db="EMBL/GenBank/DDBJ databases">
        <authorList>
            <consortium name="Genoscope - CEA"/>
            <person name="William W."/>
        </authorList>
    </citation>
    <scope>NUCLEOTIDE SEQUENCE</scope>
</reference>
<organism evidence="9 10">
    <name type="scientific">Paramecium primaurelia</name>
    <dbReference type="NCBI Taxonomy" id="5886"/>
    <lineage>
        <taxon>Eukaryota</taxon>
        <taxon>Sar</taxon>
        <taxon>Alveolata</taxon>
        <taxon>Ciliophora</taxon>
        <taxon>Intramacronucleata</taxon>
        <taxon>Oligohymenophorea</taxon>
        <taxon>Peniculida</taxon>
        <taxon>Parameciidae</taxon>
        <taxon>Paramecium</taxon>
    </lineage>
</organism>
<evidence type="ECO:0000256" key="7">
    <source>
        <dbReference type="SAM" id="MobiDB-lite"/>
    </source>
</evidence>
<dbReference type="SMART" id="SM00220">
    <property type="entry name" value="S_TKc"/>
    <property type="match status" value="1"/>
</dbReference>
<dbReference type="GO" id="GO:0005524">
    <property type="term" value="F:ATP binding"/>
    <property type="evidence" value="ECO:0007669"/>
    <property type="project" value="UniProtKB-UniRule"/>
</dbReference>
<feature type="domain" description="Protein kinase" evidence="8">
    <location>
        <begin position="18"/>
        <end position="275"/>
    </location>
</feature>
<dbReference type="PROSITE" id="PS50011">
    <property type="entry name" value="PROTEIN_KINASE_DOM"/>
    <property type="match status" value="1"/>
</dbReference>
<feature type="binding site" evidence="6">
    <location>
        <position position="47"/>
    </location>
    <ligand>
        <name>ATP</name>
        <dbReference type="ChEBI" id="CHEBI:30616"/>
    </ligand>
</feature>
<evidence type="ECO:0000256" key="5">
    <source>
        <dbReference type="ARBA" id="ARBA00022840"/>
    </source>
</evidence>
<feature type="compositionally biased region" description="Basic and acidic residues" evidence="7">
    <location>
        <begin position="407"/>
        <end position="424"/>
    </location>
</feature>
<dbReference type="InterPro" id="IPR017441">
    <property type="entry name" value="Protein_kinase_ATP_BS"/>
</dbReference>
<dbReference type="FunFam" id="1.10.510.10:FF:000571">
    <property type="entry name" value="Maternal embryonic leucine zipper kinase"/>
    <property type="match status" value="1"/>
</dbReference>
<dbReference type="GO" id="GO:0010506">
    <property type="term" value="P:regulation of autophagy"/>
    <property type="evidence" value="ECO:0007669"/>
    <property type="project" value="InterPro"/>
</dbReference>
<dbReference type="PANTHER" id="PTHR24348">
    <property type="entry name" value="SERINE/THREONINE-PROTEIN KINASE UNC-51-RELATED"/>
    <property type="match status" value="1"/>
</dbReference>
<dbReference type="GO" id="GO:0000407">
    <property type="term" value="C:phagophore assembly site"/>
    <property type="evidence" value="ECO:0007669"/>
    <property type="project" value="TreeGrafter"/>
</dbReference>
<keyword evidence="4" id="KW-0418">Kinase</keyword>
<dbReference type="PROSITE" id="PS00107">
    <property type="entry name" value="PROTEIN_KINASE_ATP"/>
    <property type="match status" value="1"/>
</dbReference>
<evidence type="ECO:0000256" key="4">
    <source>
        <dbReference type="ARBA" id="ARBA00022777"/>
    </source>
</evidence>
<dbReference type="GO" id="GO:0005829">
    <property type="term" value="C:cytosol"/>
    <property type="evidence" value="ECO:0007669"/>
    <property type="project" value="TreeGrafter"/>
</dbReference>
<dbReference type="Proteomes" id="UP000688137">
    <property type="component" value="Unassembled WGS sequence"/>
</dbReference>
<evidence type="ECO:0000259" key="8">
    <source>
        <dbReference type="PROSITE" id="PS50011"/>
    </source>
</evidence>
<keyword evidence="3 6" id="KW-0547">Nucleotide-binding</keyword>
<feature type="compositionally biased region" description="Low complexity" evidence="7">
    <location>
        <begin position="425"/>
        <end position="438"/>
    </location>
</feature>
<keyword evidence="2" id="KW-0808">Transferase</keyword>
<name>A0A8S1L9X1_PARPR</name>
<keyword evidence="10" id="KW-1185">Reference proteome</keyword>
<dbReference type="OMA" id="HHNRYAL"/>
<sequence length="541" mass="63387">MEEFLNQNDLQTRFSDYYTYVDTLGQGAFGLVVKAVNNITKTQVAVKIISKSTIKRFEALEQEAAIFSQLNHQNIVKFYDIKRTDTKILIEMEIINGGSLQKLMDFKKKQNSWFEVKEIKQIIYGILSALSYIHENHFVHRDLKPDNILIGQEVYVVKITDFGLSSHHNRYALMQKKCGTLTYMAPELLLKKVYNKNVDVWSVGVIFYQLLNKGQHPYFNNGLNQEQLIKNMQNMHTEENFHNMDRQQISLFQRMTEFDSTKRYSAYQALLHPWINEKRQMIPQNFTEMFDLWLLTQKMILVIKGLMIIIHLKSNIRISEQRYLTLSNNQSKLTKTDVSDDNQDNSPYYQTSNLLNFLKIRQKIQKSKQSDYSSTNASPLIIKSIERQGNSNSDLLFLHSLVPGEKIEKESPEKNQKVQIKRLDSSSNQNTKNSSSNSPYKCNGNKIIKFLLKPLPTQNDLQKETQTVDLYKIQQKEFRYKQSGILESDSQGFSPFHTKTLSFHQSRTTKYKTDAQFRQKRIQSTIDQKKQENNLNYLKKR</sequence>
<dbReference type="GO" id="GO:0004674">
    <property type="term" value="F:protein serine/threonine kinase activity"/>
    <property type="evidence" value="ECO:0007669"/>
    <property type="project" value="InterPro"/>
</dbReference>
<dbReference type="AlphaFoldDB" id="A0A8S1L9X1"/>
<comment type="caution">
    <text evidence="9">The sequence shown here is derived from an EMBL/GenBank/DDBJ whole genome shotgun (WGS) entry which is preliminary data.</text>
</comment>
<evidence type="ECO:0000313" key="10">
    <source>
        <dbReference type="Proteomes" id="UP000688137"/>
    </source>
</evidence>
<keyword evidence="5 6" id="KW-0067">ATP-binding</keyword>
<gene>
    <name evidence="9" type="ORF">PPRIM_AZ9-3.1.T0360358</name>
</gene>
<dbReference type="PANTHER" id="PTHR24348:SF22">
    <property type="entry name" value="NON-SPECIFIC SERINE_THREONINE PROTEIN KINASE"/>
    <property type="match status" value="1"/>
</dbReference>
<comment type="subunit">
    <text evidence="1">Monomer.</text>
</comment>
<proteinExistence type="predicted"/>
<dbReference type="Pfam" id="PF00069">
    <property type="entry name" value="Pkinase"/>
    <property type="match status" value="1"/>
</dbReference>
<feature type="region of interest" description="Disordered" evidence="7">
    <location>
        <begin position="407"/>
        <end position="440"/>
    </location>
</feature>
<dbReference type="GO" id="GO:0005776">
    <property type="term" value="C:autophagosome"/>
    <property type="evidence" value="ECO:0007669"/>
    <property type="project" value="TreeGrafter"/>
</dbReference>
<accession>A0A8S1L9X1</accession>
<evidence type="ECO:0000256" key="6">
    <source>
        <dbReference type="PROSITE-ProRule" id="PRU10141"/>
    </source>
</evidence>
<evidence type="ECO:0000313" key="9">
    <source>
        <dbReference type="EMBL" id="CAD8064900.1"/>
    </source>
</evidence>